<dbReference type="InterPro" id="IPR006747">
    <property type="entry name" value="DUF599"/>
</dbReference>
<keyword evidence="1" id="KW-0812">Transmembrane</keyword>
<keyword evidence="1" id="KW-1133">Transmembrane helix</keyword>
<accession>A0A9E7JE61</accession>
<keyword evidence="3" id="KW-1185">Reference proteome</keyword>
<feature type="transmembrane region" description="Helical" evidence="1">
    <location>
        <begin position="6"/>
        <end position="26"/>
    </location>
</feature>
<feature type="transmembrane region" description="Helical" evidence="1">
    <location>
        <begin position="119"/>
        <end position="137"/>
    </location>
</feature>
<gene>
    <name evidence="2" type="ORF">MUK42_02559</name>
</gene>
<evidence type="ECO:0000313" key="3">
    <source>
        <dbReference type="Proteomes" id="UP001055439"/>
    </source>
</evidence>
<name>A0A9E7JE61_9LILI</name>
<protein>
    <submittedName>
        <fullName evidence="2">Uncharacterized protein</fullName>
    </submittedName>
</protein>
<dbReference type="EMBL" id="CP097503">
    <property type="protein sequence ID" value="URD77775.1"/>
    <property type="molecule type" value="Genomic_DNA"/>
</dbReference>
<feature type="transmembrane region" description="Helical" evidence="1">
    <location>
        <begin position="175"/>
        <end position="194"/>
    </location>
</feature>
<dbReference type="OrthoDB" id="761598at2759"/>
<dbReference type="AlphaFoldDB" id="A0A9E7JE61"/>
<dbReference type="Pfam" id="PF04654">
    <property type="entry name" value="DUF599"/>
    <property type="match status" value="1"/>
</dbReference>
<dbReference type="PANTHER" id="PTHR31168:SF1">
    <property type="entry name" value="DUF599 FAMILY PROTEIN"/>
    <property type="match status" value="1"/>
</dbReference>
<dbReference type="PANTHER" id="PTHR31168">
    <property type="entry name" value="OS02G0292800 PROTEIN"/>
    <property type="match status" value="1"/>
</dbReference>
<dbReference type="PROSITE" id="PS51257">
    <property type="entry name" value="PROKAR_LIPOPROTEIN"/>
    <property type="match status" value="1"/>
</dbReference>
<evidence type="ECO:0000256" key="1">
    <source>
        <dbReference type="SAM" id="Phobius"/>
    </source>
</evidence>
<reference evidence="2" key="1">
    <citation type="submission" date="2022-05" db="EMBL/GenBank/DDBJ databases">
        <title>The Musa troglodytarum L. genome provides insights into the mechanism of non-climacteric behaviour and enrichment of carotenoids.</title>
        <authorList>
            <person name="Wang J."/>
        </authorList>
    </citation>
    <scope>NUCLEOTIDE SEQUENCE</scope>
    <source>
        <tissue evidence="2">Leaf</tissue>
    </source>
</reference>
<organism evidence="2 3">
    <name type="scientific">Musa troglodytarum</name>
    <name type="common">fe'i banana</name>
    <dbReference type="NCBI Taxonomy" id="320322"/>
    <lineage>
        <taxon>Eukaryota</taxon>
        <taxon>Viridiplantae</taxon>
        <taxon>Streptophyta</taxon>
        <taxon>Embryophyta</taxon>
        <taxon>Tracheophyta</taxon>
        <taxon>Spermatophyta</taxon>
        <taxon>Magnoliopsida</taxon>
        <taxon>Liliopsida</taxon>
        <taxon>Zingiberales</taxon>
        <taxon>Musaceae</taxon>
        <taxon>Musa</taxon>
    </lineage>
</organism>
<feature type="transmembrane region" description="Helical" evidence="1">
    <location>
        <begin position="77"/>
        <end position="99"/>
    </location>
</feature>
<dbReference type="Proteomes" id="UP001055439">
    <property type="component" value="Chromosome 10"/>
</dbReference>
<keyword evidence="1" id="KW-0472">Membrane</keyword>
<evidence type="ECO:0000313" key="2">
    <source>
        <dbReference type="EMBL" id="URD77775.1"/>
    </source>
</evidence>
<proteinExistence type="predicted"/>
<sequence length="234" mass="26264">MNQRDLDYVLVPAGLTIMLACHLWLLRRIVKHPTKTVIGINAVNRRLWVHTRIPVHADLGIRIRMESWLSRILRNNIMASTLLATTVIMLWSVIVYLMTNSEQDLVLGDRSKLGLSVELFSMLVCFAFAFLLNIEAVRYYSHVSILINVPLRGRRSPAHLDTAEHVIKVMNKGSYFWSGGLHAFYLSLPFFLVFRGVSDPAGGETAWSSTNLGDIASMNALRVAVDFIGAIGEL</sequence>